<reference evidence="2 3" key="1">
    <citation type="journal article" date="2019" name="Int. J. Syst. Evol. Microbiol.">
        <title>The Global Catalogue of Microorganisms (GCM) 10K type strain sequencing project: providing services to taxonomists for standard genome sequencing and annotation.</title>
        <authorList>
            <consortium name="The Broad Institute Genomics Platform"/>
            <consortium name="The Broad Institute Genome Sequencing Center for Infectious Disease"/>
            <person name="Wu L."/>
            <person name="Ma J."/>
        </authorList>
    </citation>
    <scope>NUCLEOTIDE SEQUENCE [LARGE SCALE GENOMIC DNA]</scope>
    <source>
        <strain evidence="2 3">JCM 15896</strain>
    </source>
</reference>
<dbReference type="Proteomes" id="UP001500359">
    <property type="component" value="Unassembled WGS sequence"/>
</dbReference>
<dbReference type="SUPFAM" id="SSF55729">
    <property type="entry name" value="Acyl-CoA N-acyltransferases (Nat)"/>
    <property type="match status" value="1"/>
</dbReference>
<sequence length="265" mass="29739">MMPKIITKQEKASLLLSELNYFRAGSKVKDISHGQLCWLEEFNQISAATILHNVNGTRALAEVEWLDRVKTLFSRLGASQYRFYLTQFDDSHIERLKQFGLQVTVELGMLGHLEDIGNADFHDAGELVLIDDDRALSLKRKLYQECEVGADGHQMQNGVFADYEQVKCNSGYMSSYLYYHNNRLKGTVSLALEGRFARLKNLYIHPKYRGQGSGKPLVTGLMTIAKEQGAEVFGTYALQGGISQRLYSSCGLRPCISQVEGVGQL</sequence>
<dbReference type="Pfam" id="PF00583">
    <property type="entry name" value="Acetyltransf_1"/>
    <property type="match status" value="1"/>
</dbReference>
<keyword evidence="3" id="KW-1185">Reference proteome</keyword>
<evidence type="ECO:0000313" key="2">
    <source>
        <dbReference type="EMBL" id="GAA0853378.1"/>
    </source>
</evidence>
<dbReference type="PROSITE" id="PS51186">
    <property type="entry name" value="GNAT"/>
    <property type="match status" value="1"/>
</dbReference>
<evidence type="ECO:0000259" key="1">
    <source>
        <dbReference type="PROSITE" id="PS51186"/>
    </source>
</evidence>
<organism evidence="2 3">
    <name type="scientific">Aliiglaciecola litoralis</name>
    <dbReference type="NCBI Taxonomy" id="582857"/>
    <lineage>
        <taxon>Bacteria</taxon>
        <taxon>Pseudomonadati</taxon>
        <taxon>Pseudomonadota</taxon>
        <taxon>Gammaproteobacteria</taxon>
        <taxon>Alteromonadales</taxon>
        <taxon>Alteromonadaceae</taxon>
        <taxon>Aliiglaciecola</taxon>
    </lineage>
</organism>
<evidence type="ECO:0000313" key="3">
    <source>
        <dbReference type="Proteomes" id="UP001500359"/>
    </source>
</evidence>
<proteinExistence type="predicted"/>
<dbReference type="Gene3D" id="3.40.630.30">
    <property type="match status" value="1"/>
</dbReference>
<dbReference type="InterPro" id="IPR000182">
    <property type="entry name" value="GNAT_dom"/>
</dbReference>
<comment type="caution">
    <text evidence="2">The sequence shown here is derived from an EMBL/GenBank/DDBJ whole genome shotgun (WGS) entry which is preliminary data.</text>
</comment>
<name>A0ABN1LD98_9ALTE</name>
<gene>
    <name evidence="2" type="ORF">GCM10009114_06000</name>
</gene>
<feature type="domain" description="N-acetyltransferase" evidence="1">
    <location>
        <begin position="128"/>
        <end position="265"/>
    </location>
</feature>
<accession>A0ABN1LD98</accession>
<protein>
    <recommendedName>
        <fullName evidence="1">N-acetyltransferase domain-containing protein</fullName>
    </recommendedName>
</protein>
<dbReference type="CDD" id="cd04301">
    <property type="entry name" value="NAT_SF"/>
    <property type="match status" value="1"/>
</dbReference>
<dbReference type="EMBL" id="BAAAFD010000001">
    <property type="protein sequence ID" value="GAA0853378.1"/>
    <property type="molecule type" value="Genomic_DNA"/>
</dbReference>
<dbReference type="InterPro" id="IPR016181">
    <property type="entry name" value="Acyl_CoA_acyltransferase"/>
</dbReference>